<accession>A0A9Q7AMU0</accession>
<dbReference type="Pfam" id="PF00149">
    <property type="entry name" value="Metallophos"/>
    <property type="match status" value="1"/>
</dbReference>
<feature type="transmembrane region" description="Helical" evidence="1">
    <location>
        <begin position="75"/>
        <end position="100"/>
    </location>
</feature>
<dbReference type="KEGG" id="aram:KAR29_13245"/>
<gene>
    <name evidence="3" type="ORF">KAR29_13245</name>
</gene>
<evidence type="ECO:0000256" key="1">
    <source>
        <dbReference type="SAM" id="Phobius"/>
    </source>
</evidence>
<dbReference type="Gene3D" id="3.60.21.10">
    <property type="match status" value="1"/>
</dbReference>
<evidence type="ECO:0000259" key="2">
    <source>
        <dbReference type="Pfam" id="PF00149"/>
    </source>
</evidence>
<dbReference type="GO" id="GO:0016787">
    <property type="term" value="F:hydrolase activity"/>
    <property type="evidence" value="ECO:0007669"/>
    <property type="project" value="InterPro"/>
</dbReference>
<keyword evidence="1" id="KW-1133">Transmembrane helix</keyword>
<dbReference type="AlphaFoldDB" id="A0A9Q7AMU0"/>
<dbReference type="Proteomes" id="UP000671879">
    <property type="component" value="Chromosome"/>
</dbReference>
<protein>
    <submittedName>
        <fullName evidence="3">Metallophosphoesterase</fullName>
    </submittedName>
</protein>
<dbReference type="RefSeq" id="WP_274373470.1">
    <property type="nucleotide sequence ID" value="NZ_CP072943.1"/>
</dbReference>
<proteinExistence type="predicted"/>
<dbReference type="CDD" id="cd07385">
    <property type="entry name" value="MPP_YkuE_C"/>
    <property type="match status" value="1"/>
</dbReference>
<dbReference type="InterPro" id="IPR004843">
    <property type="entry name" value="Calcineurin-like_PHP"/>
</dbReference>
<dbReference type="InterPro" id="IPR029052">
    <property type="entry name" value="Metallo-depent_PP-like"/>
</dbReference>
<keyword evidence="1" id="KW-0812">Transmembrane</keyword>
<dbReference type="PANTHER" id="PTHR31302">
    <property type="entry name" value="TRANSMEMBRANE PROTEIN WITH METALLOPHOSPHOESTERASE DOMAIN-RELATED"/>
    <property type="match status" value="1"/>
</dbReference>
<evidence type="ECO:0000313" key="3">
    <source>
        <dbReference type="EMBL" id="QTX32248.1"/>
    </source>
</evidence>
<dbReference type="EMBL" id="CP072943">
    <property type="protein sequence ID" value="QTX32248.1"/>
    <property type="molecule type" value="Genomic_DNA"/>
</dbReference>
<feature type="transmembrane region" description="Helical" evidence="1">
    <location>
        <begin position="112"/>
        <end position="133"/>
    </location>
</feature>
<dbReference type="SUPFAM" id="SSF56300">
    <property type="entry name" value="Metallo-dependent phosphatases"/>
    <property type="match status" value="1"/>
</dbReference>
<keyword evidence="1" id="KW-0472">Membrane</keyword>
<name>A0A9Q7AMU0_9BACT</name>
<reference evidence="4" key="1">
    <citation type="submission" date="2021-04" db="EMBL/GenBank/DDBJ databases">
        <title>A novel Synergistetes isolate from a pyrite-forming mixed culture.</title>
        <authorList>
            <person name="Bunk B."/>
            <person name="Sproer C."/>
            <person name="Spring S."/>
            <person name="Pester M."/>
        </authorList>
    </citation>
    <scope>NUCLEOTIDE SEQUENCE [LARGE SCALE GENOMIC DNA]</scope>
    <source>
        <strain evidence="4">J.5.4.2-T.3.5.2</strain>
    </source>
</reference>
<feature type="domain" description="Calcineurin-like phosphoesterase" evidence="2">
    <location>
        <begin position="153"/>
        <end position="319"/>
    </location>
</feature>
<keyword evidence="4" id="KW-1185">Reference proteome</keyword>
<feature type="transmembrane region" description="Helical" evidence="1">
    <location>
        <begin position="6"/>
        <end position="25"/>
    </location>
</feature>
<evidence type="ECO:0000313" key="4">
    <source>
        <dbReference type="Proteomes" id="UP000671879"/>
    </source>
</evidence>
<organism evidence="3 4">
    <name type="scientific">Aminithiophilus ramosus</name>
    <dbReference type="NCBI Taxonomy" id="3029084"/>
    <lineage>
        <taxon>Bacteria</taxon>
        <taxon>Thermotogati</taxon>
        <taxon>Synergistota</taxon>
        <taxon>Synergistia</taxon>
        <taxon>Synergistales</taxon>
        <taxon>Aminithiophilaceae</taxon>
        <taxon>Aminithiophilus</taxon>
    </lineage>
</organism>
<dbReference type="PANTHER" id="PTHR31302:SF0">
    <property type="entry name" value="TRANSMEMBRANE PROTEIN WITH METALLOPHOSPHOESTERASE DOMAIN"/>
    <property type="match status" value="1"/>
</dbReference>
<sequence>MADRALSLFFLVFFSLYGAINVYLGSWLFRALASSRGLRPAGALFVLVAAAYPAGRLLSRSLPGPAGALLRLGNLYLAFMATAFAVAVAAEAVLFAARLFGIRPSTEALRRAVLFASLLVVAVTAAGAVAARFPQVRVIDLELPRLDGAGREMTVAFASDLHAGTVIHNARLAAMVDLIAGLDADLILLGGDLVDRSVTEAVEEDLSGELARLKAPLGVFSVAGNHEYYAGLEAATAHIEKGGVTVLLDEARAVADTVLVVGRHDVQAPRFGFDRRPLAELTAPLGGRLPVIVVDHTPRDLAEAASAGAALQLSGHTHRGQLWPFNLLTEALFEIAYGPGQKDETWIYVSSGLGTWGPPVRTSGRPEVILFRLRFR</sequence>
<dbReference type="InterPro" id="IPR051158">
    <property type="entry name" value="Metallophosphoesterase_sf"/>
</dbReference>